<reference evidence="3 4" key="1">
    <citation type="submission" date="2018-05" db="EMBL/GenBank/DDBJ databases">
        <title>Marinifilum breve JC075T sp. nov., a marine bacterium isolated from Yongle Blue Hole in the South China Sea.</title>
        <authorList>
            <person name="Fu T."/>
        </authorList>
    </citation>
    <scope>NUCLEOTIDE SEQUENCE [LARGE SCALE GENOMIC DNA]</scope>
    <source>
        <strain evidence="3 4">JC075</strain>
    </source>
</reference>
<keyword evidence="1" id="KW-0238">DNA-binding</keyword>
<accession>A0A2V4A4T8</accession>
<protein>
    <recommendedName>
        <fullName evidence="2">HU domain-containing protein</fullName>
    </recommendedName>
</protein>
<keyword evidence="4" id="KW-1185">Reference proteome</keyword>
<dbReference type="InterPro" id="IPR041607">
    <property type="entry name" value="HU-HIG"/>
</dbReference>
<dbReference type="NCBIfam" id="TIGR01201">
    <property type="entry name" value="HU_rel"/>
    <property type="match status" value="1"/>
</dbReference>
<dbReference type="Gene3D" id="4.10.520.10">
    <property type="entry name" value="IHF-like DNA-binding proteins"/>
    <property type="match status" value="1"/>
</dbReference>
<dbReference type="Pfam" id="PF18291">
    <property type="entry name" value="HU-HIG"/>
    <property type="match status" value="1"/>
</dbReference>
<dbReference type="InterPro" id="IPR010992">
    <property type="entry name" value="IHF-like_DNA-bd_dom_sf"/>
</dbReference>
<dbReference type="GO" id="GO:0003677">
    <property type="term" value="F:DNA binding"/>
    <property type="evidence" value="ECO:0007669"/>
    <property type="project" value="UniProtKB-KW"/>
</dbReference>
<evidence type="ECO:0000313" key="3">
    <source>
        <dbReference type="EMBL" id="PXX95201.1"/>
    </source>
</evidence>
<dbReference type="AlphaFoldDB" id="A0A2V4A4T8"/>
<evidence type="ECO:0000313" key="4">
    <source>
        <dbReference type="Proteomes" id="UP000248079"/>
    </source>
</evidence>
<name>A0A2V4A4T8_9BACT</name>
<evidence type="ECO:0000256" key="1">
    <source>
        <dbReference type="ARBA" id="ARBA00023125"/>
    </source>
</evidence>
<dbReference type="Proteomes" id="UP000248079">
    <property type="component" value="Unassembled WGS sequence"/>
</dbReference>
<proteinExistence type="predicted"/>
<dbReference type="RefSeq" id="WP_110363907.1">
    <property type="nucleotide sequence ID" value="NZ_QFLI01000016.1"/>
</dbReference>
<dbReference type="SUPFAM" id="SSF47729">
    <property type="entry name" value="IHF-like DNA-binding proteins"/>
    <property type="match status" value="1"/>
</dbReference>
<sequence length="131" mass="14830">MSVEYKVVKIVPPSKKEEDCKPYYPRITKRAKKDLRDLAEDISQMSTFSTIDVIGVLEAFTSLIPHYLKDNCSVELGDLGTFSLHINAEGSESPEKVSRHNVKGVKMAFRPSTRVKKDLQNTSFKKLPTKK</sequence>
<dbReference type="EMBL" id="QFLI01000016">
    <property type="protein sequence ID" value="PXX95201.1"/>
    <property type="molecule type" value="Genomic_DNA"/>
</dbReference>
<gene>
    <name evidence="3" type="ORF">DF185_22400</name>
</gene>
<dbReference type="OrthoDB" id="9809801at2"/>
<feature type="domain" description="HU" evidence="2">
    <location>
        <begin position="1"/>
        <end position="126"/>
    </location>
</feature>
<organism evidence="3 4">
    <name type="scientific">Marinifilum breve</name>
    <dbReference type="NCBI Taxonomy" id="2184082"/>
    <lineage>
        <taxon>Bacteria</taxon>
        <taxon>Pseudomonadati</taxon>
        <taxon>Bacteroidota</taxon>
        <taxon>Bacteroidia</taxon>
        <taxon>Marinilabiliales</taxon>
        <taxon>Marinifilaceae</taxon>
    </lineage>
</organism>
<evidence type="ECO:0000259" key="2">
    <source>
        <dbReference type="Pfam" id="PF18291"/>
    </source>
</evidence>
<comment type="caution">
    <text evidence="3">The sequence shown here is derived from an EMBL/GenBank/DDBJ whole genome shotgun (WGS) entry which is preliminary data.</text>
</comment>
<dbReference type="InterPro" id="IPR005902">
    <property type="entry name" value="HU_DNA-bd_put"/>
</dbReference>